<dbReference type="InterPro" id="IPR008920">
    <property type="entry name" value="TF_FadR/GntR_C"/>
</dbReference>
<proteinExistence type="predicted"/>
<evidence type="ECO:0008006" key="6">
    <source>
        <dbReference type="Google" id="ProtNLM"/>
    </source>
</evidence>
<keyword evidence="3" id="KW-0804">Transcription</keyword>
<dbReference type="Proteomes" id="UP000217994">
    <property type="component" value="Unassembled WGS sequence"/>
</dbReference>
<gene>
    <name evidence="4" type="ORF">BZL54_07925</name>
</gene>
<accession>A0A2A4FJR5</accession>
<protein>
    <recommendedName>
        <fullName evidence="6">GntR family transcriptional regulator</fullName>
    </recommendedName>
</protein>
<keyword evidence="1" id="KW-0805">Transcription regulation</keyword>
<evidence type="ECO:0000313" key="5">
    <source>
        <dbReference type="Proteomes" id="UP000217994"/>
    </source>
</evidence>
<evidence type="ECO:0000313" key="4">
    <source>
        <dbReference type="EMBL" id="PCE32888.1"/>
    </source>
</evidence>
<dbReference type="GO" id="GO:0003677">
    <property type="term" value="F:DNA binding"/>
    <property type="evidence" value="ECO:0007669"/>
    <property type="project" value="UniProtKB-KW"/>
</dbReference>
<dbReference type="EMBL" id="MTZU01000023">
    <property type="protein sequence ID" value="PCE32888.1"/>
    <property type="molecule type" value="Genomic_DNA"/>
</dbReference>
<evidence type="ECO:0000256" key="1">
    <source>
        <dbReference type="ARBA" id="ARBA00023015"/>
    </source>
</evidence>
<sequence>MEHLIAAASHNAALQALYAYFDESIHCDLRIAFADTVVPEPTLAAHHDLVATNVAQDEQAAVDAAGSLLEPLIEALAVRESRR</sequence>
<organism evidence="4 5">
    <name type="scientific">Burkholderia ubonensis subsp. mesacidophila</name>
    <dbReference type="NCBI Taxonomy" id="265293"/>
    <lineage>
        <taxon>Bacteria</taxon>
        <taxon>Pseudomonadati</taxon>
        <taxon>Pseudomonadota</taxon>
        <taxon>Betaproteobacteria</taxon>
        <taxon>Burkholderiales</taxon>
        <taxon>Burkholderiaceae</taxon>
        <taxon>Burkholderia</taxon>
        <taxon>Burkholderia cepacia complex</taxon>
    </lineage>
</organism>
<name>A0A2A4FJR5_9BURK</name>
<keyword evidence="2" id="KW-0238">DNA-binding</keyword>
<reference evidence="4 5" key="1">
    <citation type="submission" date="2017-01" db="EMBL/GenBank/DDBJ databases">
        <title>Whole-Genome Shotgun Sequencing of Two beta-Proteobacterial Species in Search of the Bulgecin Biosynthetic Cluster.</title>
        <authorList>
            <person name="Horsman M.E."/>
            <person name="Marous D.R."/>
            <person name="Li R."/>
            <person name="Oliver R.A."/>
            <person name="Byun B."/>
            <person name="Emrich S.J."/>
            <person name="Boggess B."/>
            <person name="Townsend C.A."/>
            <person name="Mobashery S."/>
        </authorList>
    </citation>
    <scope>NUCLEOTIDE SEQUENCE [LARGE SCALE GENOMIC DNA]</scope>
    <source>
        <strain evidence="4 5">ATCC 31433</strain>
    </source>
</reference>
<comment type="caution">
    <text evidence="4">The sequence shown here is derived from an EMBL/GenBank/DDBJ whole genome shotgun (WGS) entry which is preliminary data.</text>
</comment>
<evidence type="ECO:0000256" key="3">
    <source>
        <dbReference type="ARBA" id="ARBA00023163"/>
    </source>
</evidence>
<dbReference type="SUPFAM" id="SSF48008">
    <property type="entry name" value="GntR ligand-binding domain-like"/>
    <property type="match status" value="1"/>
</dbReference>
<dbReference type="AlphaFoldDB" id="A0A2A4FJR5"/>
<evidence type="ECO:0000256" key="2">
    <source>
        <dbReference type="ARBA" id="ARBA00023125"/>
    </source>
</evidence>